<evidence type="ECO:0000256" key="7">
    <source>
        <dbReference type="ARBA" id="ARBA00023004"/>
    </source>
</evidence>
<evidence type="ECO:0000256" key="8">
    <source>
        <dbReference type="ARBA" id="ARBA00023324"/>
    </source>
</evidence>
<feature type="non-terminal residue" evidence="11">
    <location>
        <position position="112"/>
    </location>
</feature>
<accession>A0A652YLU6</accession>
<dbReference type="PANTHER" id="PTHR42821">
    <property type="entry name" value="CATALASE"/>
    <property type="match status" value="1"/>
</dbReference>
<gene>
    <name evidence="11" type="ORF">FNL38_1051</name>
</gene>
<keyword evidence="8" id="KW-0376">Hydrogen peroxide</keyword>
<dbReference type="GO" id="GO:0005829">
    <property type="term" value="C:cytosol"/>
    <property type="evidence" value="ECO:0007669"/>
    <property type="project" value="TreeGrafter"/>
</dbReference>
<dbReference type="GO" id="GO:0020037">
    <property type="term" value="F:heme binding"/>
    <property type="evidence" value="ECO:0007669"/>
    <property type="project" value="InterPro"/>
</dbReference>
<comment type="caution">
    <text evidence="11">The sequence shown here is derived from an EMBL/GenBank/DDBJ whole genome shotgun (WGS) entry which is preliminary data.</text>
</comment>
<keyword evidence="4" id="KW-0349">Heme</keyword>
<evidence type="ECO:0000256" key="1">
    <source>
        <dbReference type="ARBA" id="ARBA00001971"/>
    </source>
</evidence>
<dbReference type="InterPro" id="IPR024712">
    <property type="entry name" value="Catalase_clade2"/>
</dbReference>
<dbReference type="PROSITE" id="PS51402">
    <property type="entry name" value="CATALASE_3"/>
    <property type="match status" value="1"/>
</dbReference>
<dbReference type="GO" id="GO:0004096">
    <property type="term" value="F:catalase activity"/>
    <property type="evidence" value="ECO:0007669"/>
    <property type="project" value="UniProtKB-EC"/>
</dbReference>
<dbReference type="Pfam" id="PF00199">
    <property type="entry name" value="Catalase"/>
    <property type="match status" value="1"/>
</dbReference>
<dbReference type="PANTHER" id="PTHR42821:SF1">
    <property type="entry name" value="CATALASE-B"/>
    <property type="match status" value="1"/>
</dbReference>
<dbReference type="EMBL" id="VNIQ01000005">
    <property type="protein sequence ID" value="TYQ02852.1"/>
    <property type="molecule type" value="Genomic_DNA"/>
</dbReference>
<dbReference type="SUPFAM" id="SSF56634">
    <property type="entry name" value="Heme-dependent catalase-like"/>
    <property type="match status" value="1"/>
</dbReference>
<keyword evidence="6" id="KW-0560">Oxidoreductase</keyword>
<evidence type="ECO:0000256" key="4">
    <source>
        <dbReference type="ARBA" id="ARBA00022617"/>
    </source>
</evidence>
<keyword evidence="3" id="KW-0575">Peroxidase</keyword>
<evidence type="ECO:0000259" key="10">
    <source>
        <dbReference type="Pfam" id="PF00199"/>
    </source>
</evidence>
<dbReference type="EC" id="1.11.1.6" evidence="2"/>
<dbReference type="GO" id="GO:0006979">
    <property type="term" value="P:response to oxidative stress"/>
    <property type="evidence" value="ECO:0007669"/>
    <property type="project" value="InterPro"/>
</dbReference>
<organism evidence="11">
    <name type="scientific">Nocardia globerula</name>
    <dbReference type="NCBI Taxonomy" id="1818"/>
    <lineage>
        <taxon>Bacteria</taxon>
        <taxon>Bacillati</taxon>
        <taxon>Actinomycetota</taxon>
        <taxon>Actinomycetes</taxon>
        <taxon>Mycobacteriales</taxon>
        <taxon>Nocardiaceae</taxon>
        <taxon>Nocardia</taxon>
    </lineage>
</organism>
<proteinExistence type="predicted"/>
<dbReference type="InterPro" id="IPR018028">
    <property type="entry name" value="Catalase"/>
</dbReference>
<dbReference type="InterPro" id="IPR011614">
    <property type="entry name" value="Catalase_core"/>
</dbReference>
<protein>
    <recommendedName>
        <fullName evidence="2">catalase</fullName>
        <ecNumber evidence="2">1.11.1.6</ecNumber>
    </recommendedName>
</protein>
<evidence type="ECO:0000256" key="9">
    <source>
        <dbReference type="SAM" id="MobiDB-lite"/>
    </source>
</evidence>
<feature type="region of interest" description="Disordered" evidence="9">
    <location>
        <begin position="1"/>
        <end position="63"/>
    </location>
</feature>
<comment type="cofactor">
    <cofactor evidence="1">
        <name>heme</name>
        <dbReference type="ChEBI" id="CHEBI:30413"/>
    </cofactor>
</comment>
<evidence type="ECO:0000256" key="6">
    <source>
        <dbReference type="ARBA" id="ARBA00023002"/>
    </source>
</evidence>
<keyword evidence="5" id="KW-0479">Metal-binding</keyword>
<dbReference type="AlphaFoldDB" id="A0A652YLU6"/>
<evidence type="ECO:0000256" key="5">
    <source>
        <dbReference type="ARBA" id="ARBA00022723"/>
    </source>
</evidence>
<name>A0A652YLU6_NOCGL</name>
<reference evidence="11" key="1">
    <citation type="submission" date="2019-07" db="EMBL/GenBank/DDBJ databases">
        <title>Genomic Encyclopedia of Type Strains, Phase IV (KMG-IV): sequencing the most valuable type-strain genomes for metagenomic binning, comparative biology and taxonomic classification.</title>
        <authorList>
            <person name="Goeker M."/>
        </authorList>
    </citation>
    <scope>NUCLEOTIDE SEQUENCE</scope>
    <source>
        <strain evidence="11">DSM 44596</strain>
    </source>
</reference>
<keyword evidence="7" id="KW-0408">Iron</keyword>
<evidence type="ECO:0000256" key="3">
    <source>
        <dbReference type="ARBA" id="ARBA00022559"/>
    </source>
</evidence>
<feature type="domain" description="Catalase core" evidence="10">
    <location>
        <begin position="67"/>
        <end position="112"/>
    </location>
</feature>
<dbReference type="InterPro" id="IPR020835">
    <property type="entry name" value="Catalase_sf"/>
</dbReference>
<sequence length="112" mass="12270">MSKKISKKSPPISGAPGQATPPLEEPVKPRIPLPPKADQRSPQLRTATAAAVEGPPSARSQQGEYLTTAQGARLYDTDHSLKAGERGPTLLQDHHLREKITHFDHERIPERV</sequence>
<dbReference type="Gene3D" id="6.10.10.30">
    <property type="entry name" value="Catalase hpii, N-terminal domain-like"/>
    <property type="match status" value="1"/>
</dbReference>
<evidence type="ECO:0000313" key="11">
    <source>
        <dbReference type="EMBL" id="TYQ02852.1"/>
    </source>
</evidence>
<evidence type="ECO:0000256" key="2">
    <source>
        <dbReference type="ARBA" id="ARBA00012314"/>
    </source>
</evidence>
<dbReference type="GO" id="GO:0042744">
    <property type="term" value="P:hydrogen peroxide catabolic process"/>
    <property type="evidence" value="ECO:0007669"/>
    <property type="project" value="UniProtKB-KW"/>
</dbReference>
<dbReference type="GO" id="GO:0046872">
    <property type="term" value="F:metal ion binding"/>
    <property type="evidence" value="ECO:0007669"/>
    <property type="project" value="UniProtKB-KW"/>
</dbReference>